<name>A0A9E7EDM8_9LILI</name>
<proteinExistence type="predicted"/>
<evidence type="ECO:0000313" key="3">
    <source>
        <dbReference type="EMBL" id="URD73998.1"/>
    </source>
</evidence>
<dbReference type="OrthoDB" id="421951at2759"/>
<evidence type="ECO:0000259" key="2">
    <source>
        <dbReference type="Pfam" id="PF04970"/>
    </source>
</evidence>
<accession>A0A9E7EDM8</accession>
<gene>
    <name evidence="3" type="ORF">MUK42_08127</name>
</gene>
<dbReference type="AlphaFoldDB" id="A0A9E7EDM8"/>
<organism evidence="3 4">
    <name type="scientific">Musa troglodytarum</name>
    <name type="common">fe'i banana</name>
    <dbReference type="NCBI Taxonomy" id="320322"/>
    <lineage>
        <taxon>Eukaryota</taxon>
        <taxon>Viridiplantae</taxon>
        <taxon>Streptophyta</taxon>
        <taxon>Embryophyta</taxon>
        <taxon>Tracheophyta</taxon>
        <taxon>Spermatophyta</taxon>
        <taxon>Magnoliopsida</taxon>
        <taxon>Liliopsida</taxon>
        <taxon>Zingiberales</taxon>
        <taxon>Musaceae</taxon>
        <taxon>Musa</taxon>
    </lineage>
</organism>
<dbReference type="EMBL" id="CP097502">
    <property type="protein sequence ID" value="URD73998.1"/>
    <property type="molecule type" value="Genomic_DNA"/>
</dbReference>
<protein>
    <recommendedName>
        <fullName evidence="2">LRAT domain-containing protein</fullName>
    </recommendedName>
</protein>
<feature type="domain" description="LRAT" evidence="2">
    <location>
        <begin position="6"/>
        <end position="106"/>
    </location>
</feature>
<dbReference type="Gene3D" id="3.90.1720.10">
    <property type="entry name" value="endopeptidase domain like (from Nostoc punctiforme)"/>
    <property type="match status" value="1"/>
</dbReference>
<dbReference type="InterPro" id="IPR007053">
    <property type="entry name" value="LRAT_dom"/>
</dbReference>
<keyword evidence="4" id="KW-1185">Reference proteome</keyword>
<feature type="compositionally biased region" description="Pro residues" evidence="1">
    <location>
        <begin position="106"/>
        <end position="116"/>
    </location>
</feature>
<dbReference type="PANTHER" id="PTHR46137:SF20">
    <property type="entry name" value="OS08G0546900 PROTEIN"/>
    <property type="match status" value="1"/>
</dbReference>
<dbReference type="PANTHER" id="PTHR46137">
    <property type="entry name" value="OS05G0310600 PROTEIN"/>
    <property type="match status" value="1"/>
</dbReference>
<reference evidence="3" key="1">
    <citation type="submission" date="2022-05" db="EMBL/GenBank/DDBJ databases">
        <title>The Musa troglodytarum L. genome provides insights into the mechanism of non-climacteric behaviour and enrichment of carotenoids.</title>
        <authorList>
            <person name="Wang J."/>
        </authorList>
    </citation>
    <scope>NUCLEOTIDE SEQUENCE</scope>
    <source>
        <tissue evidence="3">Leaf</tissue>
    </source>
</reference>
<evidence type="ECO:0000313" key="4">
    <source>
        <dbReference type="Proteomes" id="UP001055439"/>
    </source>
</evidence>
<dbReference type="Proteomes" id="UP001055439">
    <property type="component" value="Chromosome 1"/>
</dbReference>
<evidence type="ECO:0000256" key="1">
    <source>
        <dbReference type="SAM" id="MobiDB-lite"/>
    </source>
</evidence>
<dbReference type="Pfam" id="PF04970">
    <property type="entry name" value="LRAT"/>
    <property type="match status" value="1"/>
</dbReference>
<feature type="region of interest" description="Disordered" evidence="1">
    <location>
        <begin position="89"/>
        <end position="116"/>
    </location>
</feature>
<sequence>MVSRSETKAGDHIDSWRAAYTYSHHGIEALFCKVAHFTRKKDASSGSSSAASAICPTFPDCGFRQPDSGVTLCRLDCFLGNGALHRFEYGVPPPQSSSPNSAAARAPPPSPTLPTR</sequence>